<evidence type="ECO:0000313" key="8">
    <source>
        <dbReference type="Proteomes" id="UP000323136"/>
    </source>
</evidence>
<dbReference type="GO" id="GO:0009279">
    <property type="term" value="C:cell outer membrane"/>
    <property type="evidence" value="ECO:0007669"/>
    <property type="project" value="UniProtKB-SubCell"/>
</dbReference>
<keyword evidence="3" id="KW-0998">Cell outer membrane</keyword>
<comment type="caution">
    <text evidence="7">The sequence shown here is derived from an EMBL/GenBank/DDBJ whole genome shotgun (WGS) entry which is preliminary data.</text>
</comment>
<dbReference type="PANTHER" id="PTHR30329:SF21">
    <property type="entry name" value="LIPOPROTEIN YIAD-RELATED"/>
    <property type="match status" value="1"/>
</dbReference>
<dbReference type="InterPro" id="IPR011042">
    <property type="entry name" value="6-blade_b-propeller_TolB-like"/>
</dbReference>
<dbReference type="CDD" id="cd07185">
    <property type="entry name" value="OmpA_C-like"/>
    <property type="match status" value="1"/>
</dbReference>
<dbReference type="RefSeq" id="WP_148871205.1">
    <property type="nucleotide sequence ID" value="NZ_VNIA01000009.1"/>
</dbReference>
<feature type="domain" description="OmpA-like" evidence="6">
    <location>
        <begin position="529"/>
        <end position="652"/>
    </location>
</feature>
<dbReference type="PRINTS" id="PR01021">
    <property type="entry name" value="OMPADOMAIN"/>
</dbReference>
<dbReference type="Gene3D" id="1.25.40.10">
    <property type="entry name" value="Tetratricopeptide repeat domain"/>
    <property type="match status" value="1"/>
</dbReference>
<dbReference type="InterPro" id="IPR006665">
    <property type="entry name" value="OmpA-like"/>
</dbReference>
<dbReference type="Gene3D" id="2.60.40.1120">
    <property type="entry name" value="Carboxypeptidase-like, regulatory domain"/>
    <property type="match status" value="1"/>
</dbReference>
<dbReference type="Pfam" id="PF07676">
    <property type="entry name" value="PD40"/>
    <property type="match status" value="2"/>
</dbReference>
<dbReference type="OrthoDB" id="9809364at2"/>
<dbReference type="EMBL" id="VNIA01000009">
    <property type="protein sequence ID" value="TYP96066.1"/>
    <property type="molecule type" value="Genomic_DNA"/>
</dbReference>
<dbReference type="PANTHER" id="PTHR30329">
    <property type="entry name" value="STATOR ELEMENT OF FLAGELLAR MOTOR COMPLEX"/>
    <property type="match status" value="1"/>
</dbReference>
<dbReference type="InterPro" id="IPR050330">
    <property type="entry name" value="Bact_OuterMem_StrucFunc"/>
</dbReference>
<evidence type="ECO:0000256" key="4">
    <source>
        <dbReference type="PROSITE-ProRule" id="PRU00473"/>
    </source>
</evidence>
<name>A0A5S5DLZ5_9FLAO</name>
<dbReference type="Gene3D" id="3.30.1330.60">
    <property type="entry name" value="OmpA-like domain"/>
    <property type="match status" value="1"/>
</dbReference>
<protein>
    <submittedName>
        <fullName evidence="7">WD40 repeat protein</fullName>
    </submittedName>
</protein>
<reference evidence="7 8" key="1">
    <citation type="submission" date="2019-07" db="EMBL/GenBank/DDBJ databases">
        <title>Genomic Encyclopedia of Type Strains, Phase IV (KMG-IV): sequencing the most valuable type-strain genomes for metagenomic binning, comparative biology and taxonomic classification.</title>
        <authorList>
            <person name="Goeker M."/>
        </authorList>
    </citation>
    <scope>NUCLEOTIDE SEQUENCE [LARGE SCALE GENOMIC DNA]</scope>
    <source>
        <strain evidence="7 8">DSM 18961</strain>
    </source>
</reference>
<dbReference type="SUPFAM" id="SSF48452">
    <property type="entry name" value="TPR-like"/>
    <property type="match status" value="1"/>
</dbReference>
<dbReference type="SUPFAM" id="SSF82171">
    <property type="entry name" value="DPP6 N-terminal domain-like"/>
    <property type="match status" value="1"/>
</dbReference>
<evidence type="ECO:0000256" key="5">
    <source>
        <dbReference type="SAM" id="SignalP"/>
    </source>
</evidence>
<accession>A0A5S5DLZ5</accession>
<dbReference type="InterPro" id="IPR011659">
    <property type="entry name" value="WD40"/>
</dbReference>
<keyword evidence="5" id="KW-0732">Signal</keyword>
<dbReference type="Pfam" id="PF13620">
    <property type="entry name" value="CarboxypepD_reg"/>
    <property type="match status" value="1"/>
</dbReference>
<dbReference type="AlphaFoldDB" id="A0A5S5DLZ5"/>
<gene>
    <name evidence="7" type="ORF">C7447_1093</name>
</gene>
<evidence type="ECO:0000256" key="2">
    <source>
        <dbReference type="ARBA" id="ARBA00023136"/>
    </source>
</evidence>
<dbReference type="SUPFAM" id="SSF49478">
    <property type="entry name" value="Cna protein B-type domain"/>
    <property type="match status" value="1"/>
</dbReference>
<keyword evidence="2 4" id="KW-0472">Membrane</keyword>
<dbReference type="InterPro" id="IPR006664">
    <property type="entry name" value="OMP_bac"/>
</dbReference>
<dbReference type="InterPro" id="IPR036737">
    <property type="entry name" value="OmpA-like_sf"/>
</dbReference>
<evidence type="ECO:0000256" key="3">
    <source>
        <dbReference type="ARBA" id="ARBA00023237"/>
    </source>
</evidence>
<dbReference type="PROSITE" id="PS51123">
    <property type="entry name" value="OMPA_2"/>
    <property type="match status" value="1"/>
</dbReference>
<keyword evidence="8" id="KW-1185">Reference proteome</keyword>
<dbReference type="Proteomes" id="UP000323136">
    <property type="component" value="Unassembled WGS sequence"/>
</dbReference>
<organism evidence="7 8">
    <name type="scientific">Tenacibaculum adriaticum</name>
    <dbReference type="NCBI Taxonomy" id="413713"/>
    <lineage>
        <taxon>Bacteria</taxon>
        <taxon>Pseudomonadati</taxon>
        <taxon>Bacteroidota</taxon>
        <taxon>Flavobacteriia</taxon>
        <taxon>Flavobacteriales</taxon>
        <taxon>Flavobacteriaceae</taxon>
        <taxon>Tenacibaculum</taxon>
    </lineage>
</organism>
<dbReference type="Gene3D" id="2.120.10.30">
    <property type="entry name" value="TolB, C-terminal domain"/>
    <property type="match status" value="1"/>
</dbReference>
<comment type="subcellular location">
    <subcellularLocation>
        <location evidence="1">Cell outer membrane</location>
    </subcellularLocation>
</comment>
<dbReference type="Pfam" id="PF00691">
    <property type="entry name" value="OmpA"/>
    <property type="match status" value="1"/>
</dbReference>
<feature type="chain" id="PRO_5024312842" evidence="5">
    <location>
        <begin position="19"/>
        <end position="661"/>
    </location>
</feature>
<sequence>MKIKILLALIIFATQNFAQSKRVADRYYHEFSYVRAAKLYEAIYQKGDSSAYILKRLGDSYYKNAETEKAEFWYNKLTKNFKNTETDYLFKYAQVLRSNGKYQKSDSLFLVLAAEDKMSSLKEEIENESYFIDYSNTKEKRISIRNLAINTPYSDFGGFIINSDETYFASAAPKDSRKQKLYRWNNQPFLNIYMANNYIMPLEESERDSVLELEYKTLIPPPVNTQYHESTPVFTKDGKTMYFTRVNFDGKKLKSDKGETINLKLYKAKYYKGNWLDVTELPFNNNDYSIGHPALSIDEKTLYFVSDMPGGFGETDIYKVNITEDGYSEPVNLGSTVNTKGKEMFPFVGEDNTLYFSSNGHIGLGLLDIFQTKILENNTYSKAVNLGYPFNSKKDDFSFYLDKSSRKGFFSSNRDKGKGDDDIYSFIIYDDPKPEICFQTITGIIRSKHDNSPIAFAKVKLIDSKGEVVKEVVSSEDGSYKLEEVPCGDRKYVVHSSKLDFKSNSNNITTTMKKGKVIDVDLTLAPLIIGNQIVINSIYFDFNESDIREDAEYELENIVIVMNNHPDMIIKIESHTDSRGEKEYNRKLSDRRAKSTRDFIISRGITPDRIESAIGYGEDQLLNNCDDANRKKCTEEEHQLNRRSYFYIVKGGSGVDIENKK</sequence>
<evidence type="ECO:0000313" key="7">
    <source>
        <dbReference type="EMBL" id="TYP96066.1"/>
    </source>
</evidence>
<dbReference type="SUPFAM" id="SSF103088">
    <property type="entry name" value="OmpA-like"/>
    <property type="match status" value="1"/>
</dbReference>
<proteinExistence type="predicted"/>
<dbReference type="InterPro" id="IPR011990">
    <property type="entry name" value="TPR-like_helical_dom_sf"/>
</dbReference>
<feature type="signal peptide" evidence="5">
    <location>
        <begin position="1"/>
        <end position="18"/>
    </location>
</feature>
<evidence type="ECO:0000259" key="6">
    <source>
        <dbReference type="PROSITE" id="PS51123"/>
    </source>
</evidence>
<evidence type="ECO:0000256" key="1">
    <source>
        <dbReference type="ARBA" id="ARBA00004442"/>
    </source>
</evidence>